<reference evidence="2 3" key="1">
    <citation type="journal article" date="2013" name="Stand. Genomic Sci.">
        <title>Genomic Encyclopedia of Type Strains, Phase I: The one thousand microbial genomes (KMG-I) project.</title>
        <authorList>
            <person name="Kyrpides N.C."/>
            <person name="Woyke T."/>
            <person name="Eisen J.A."/>
            <person name="Garrity G."/>
            <person name="Lilburn T.G."/>
            <person name="Beck B.J."/>
            <person name="Whitman W.B."/>
            <person name="Hugenholtz P."/>
            <person name="Klenk H.P."/>
        </authorList>
    </citation>
    <scope>NUCLEOTIDE SEQUENCE [LARGE SCALE GENOMIC DNA]</scope>
    <source>
        <strain evidence="2 3">DSM 45044</strain>
    </source>
</reference>
<dbReference type="PANTHER" id="PTHR18964:SF149">
    <property type="entry name" value="BIFUNCTIONAL UDP-N-ACETYLGLUCOSAMINE 2-EPIMERASE_N-ACETYLMANNOSAMINE KINASE"/>
    <property type="match status" value="1"/>
</dbReference>
<dbReference type="AlphaFoldDB" id="A0A562UQK3"/>
<gene>
    <name evidence="2" type="ORF">LX16_4685</name>
</gene>
<accession>A0A562UQK3</accession>
<protein>
    <submittedName>
        <fullName evidence="2">Putative NBD/HSP70 family sugar kinase</fullName>
    </submittedName>
</protein>
<organism evidence="2 3">
    <name type="scientific">Stackebrandtia albiflava</name>
    <dbReference type="NCBI Taxonomy" id="406432"/>
    <lineage>
        <taxon>Bacteria</taxon>
        <taxon>Bacillati</taxon>
        <taxon>Actinomycetota</taxon>
        <taxon>Actinomycetes</taxon>
        <taxon>Glycomycetales</taxon>
        <taxon>Glycomycetaceae</taxon>
        <taxon>Stackebrandtia</taxon>
    </lineage>
</organism>
<keyword evidence="3" id="KW-1185">Reference proteome</keyword>
<evidence type="ECO:0000256" key="1">
    <source>
        <dbReference type="ARBA" id="ARBA00006479"/>
    </source>
</evidence>
<dbReference type="InterPro" id="IPR043129">
    <property type="entry name" value="ATPase_NBD"/>
</dbReference>
<evidence type="ECO:0000313" key="3">
    <source>
        <dbReference type="Proteomes" id="UP000321617"/>
    </source>
</evidence>
<dbReference type="PANTHER" id="PTHR18964">
    <property type="entry name" value="ROK (REPRESSOR, ORF, KINASE) FAMILY"/>
    <property type="match status" value="1"/>
</dbReference>
<dbReference type="GO" id="GO:0016301">
    <property type="term" value="F:kinase activity"/>
    <property type="evidence" value="ECO:0007669"/>
    <property type="project" value="UniProtKB-KW"/>
</dbReference>
<dbReference type="SUPFAM" id="SSF53067">
    <property type="entry name" value="Actin-like ATPase domain"/>
    <property type="match status" value="1"/>
</dbReference>
<name>A0A562UQK3_9ACTN</name>
<keyword evidence="2" id="KW-0808">Transferase</keyword>
<comment type="caution">
    <text evidence="2">The sequence shown here is derived from an EMBL/GenBank/DDBJ whole genome shotgun (WGS) entry which is preliminary data.</text>
</comment>
<dbReference type="Gene3D" id="1.10.10.10">
    <property type="entry name" value="Winged helix-like DNA-binding domain superfamily/Winged helix DNA-binding domain"/>
    <property type="match status" value="1"/>
</dbReference>
<dbReference type="InterPro" id="IPR036390">
    <property type="entry name" value="WH_DNA-bd_sf"/>
</dbReference>
<proteinExistence type="inferred from homology"/>
<dbReference type="EMBL" id="VLLL01000009">
    <property type="protein sequence ID" value="TWJ07903.1"/>
    <property type="molecule type" value="Genomic_DNA"/>
</dbReference>
<dbReference type="SUPFAM" id="SSF46785">
    <property type="entry name" value="Winged helix' DNA-binding domain"/>
    <property type="match status" value="1"/>
</dbReference>
<dbReference type="RefSeq" id="WP_147143239.1">
    <property type="nucleotide sequence ID" value="NZ_BAABIJ010000005.1"/>
</dbReference>
<dbReference type="Gene3D" id="3.30.420.40">
    <property type="match status" value="2"/>
</dbReference>
<comment type="similarity">
    <text evidence="1">Belongs to the ROK (NagC/XylR) family.</text>
</comment>
<sequence>MSLNPASPAMARAINDRMALDLLFGHKKLSATQLRELTGLSRPSVADLLERLQQEELIEVVGEGGRKRRGPNAKLYGLIPGRAHLAGVDVRDGAVDAAVANIAGDTVATARRPIDEGVRLSEQIRATVRDAAESAGTDPGRLHTVVIGAPGAVDQATGELGPGYEFPGWDADFLPELVDGLDVPIVLENEVNLAGVVELRHGAAKGRQDLAVLWLDRSVGASIILDGRLRQGASGGAGEVGKLAVPGAPPPVAGKAAGGFHSLVTTAAVRLLAAEHGFTDGGAGEAVARACASDTPAARDLITALADRIALGALALIATIDPGMIVLAGQIGIAGGDRLSDRVAERLATMHAMPVEVRPTALRDSPIVGGAVETALSIAHDDLFGGVAALDLYETGT</sequence>
<dbReference type="InterPro" id="IPR036388">
    <property type="entry name" value="WH-like_DNA-bd_sf"/>
</dbReference>
<dbReference type="Pfam" id="PF00480">
    <property type="entry name" value="ROK"/>
    <property type="match status" value="1"/>
</dbReference>
<dbReference type="OrthoDB" id="3523179at2"/>
<dbReference type="InterPro" id="IPR000600">
    <property type="entry name" value="ROK"/>
</dbReference>
<dbReference type="Proteomes" id="UP000321617">
    <property type="component" value="Unassembled WGS sequence"/>
</dbReference>
<keyword evidence="2" id="KW-0418">Kinase</keyword>
<evidence type="ECO:0000313" key="2">
    <source>
        <dbReference type="EMBL" id="TWJ07903.1"/>
    </source>
</evidence>